<name>A0A3P8V3V4_CYNSE</name>
<sequence length="132" mass="15776">MMLRNVSHTYFTTVVKVYSTEPWFWFTSGLPVELCQFSQPHHCNIDLLHIQTHVYEACLHTHTHSIISFLLEKLKRLYGGTADMTNVRGEWTPVWFPLLTLRNCQRHDLKLRGRKKDEGGVWRWLRRRKNRG</sequence>
<evidence type="ECO:0000313" key="2">
    <source>
        <dbReference type="Proteomes" id="UP000265120"/>
    </source>
</evidence>
<organism evidence="1 2">
    <name type="scientific">Cynoglossus semilaevis</name>
    <name type="common">Tongue sole</name>
    <dbReference type="NCBI Taxonomy" id="244447"/>
    <lineage>
        <taxon>Eukaryota</taxon>
        <taxon>Metazoa</taxon>
        <taxon>Chordata</taxon>
        <taxon>Craniata</taxon>
        <taxon>Vertebrata</taxon>
        <taxon>Euteleostomi</taxon>
        <taxon>Actinopterygii</taxon>
        <taxon>Neopterygii</taxon>
        <taxon>Teleostei</taxon>
        <taxon>Neoteleostei</taxon>
        <taxon>Acanthomorphata</taxon>
        <taxon>Carangaria</taxon>
        <taxon>Pleuronectiformes</taxon>
        <taxon>Pleuronectoidei</taxon>
        <taxon>Cynoglossidae</taxon>
        <taxon>Cynoglossinae</taxon>
        <taxon>Cynoglossus</taxon>
    </lineage>
</organism>
<evidence type="ECO:0000313" key="1">
    <source>
        <dbReference type="Ensembl" id="ENSCSEP00000008789.1"/>
    </source>
</evidence>
<dbReference type="Ensembl" id="ENSCSET00000008885.1">
    <property type="protein sequence ID" value="ENSCSEP00000008789.1"/>
    <property type="gene ID" value="ENSCSEG00000005624.1"/>
</dbReference>
<accession>A0A3P8V3V4</accession>
<reference evidence="1" key="3">
    <citation type="submission" date="2025-09" db="UniProtKB">
        <authorList>
            <consortium name="Ensembl"/>
        </authorList>
    </citation>
    <scope>IDENTIFICATION</scope>
</reference>
<keyword evidence="2" id="KW-1185">Reference proteome</keyword>
<reference evidence="1 2" key="1">
    <citation type="journal article" date="2014" name="Nat. Genet.">
        <title>Whole-genome sequence of a flatfish provides insights into ZW sex chromosome evolution and adaptation to a benthic lifestyle.</title>
        <authorList>
            <person name="Chen S."/>
            <person name="Zhang G."/>
            <person name="Shao C."/>
            <person name="Huang Q."/>
            <person name="Liu G."/>
            <person name="Zhang P."/>
            <person name="Song W."/>
            <person name="An N."/>
            <person name="Chalopin D."/>
            <person name="Volff J.N."/>
            <person name="Hong Y."/>
            <person name="Li Q."/>
            <person name="Sha Z."/>
            <person name="Zhou H."/>
            <person name="Xie M."/>
            <person name="Yu Q."/>
            <person name="Liu Y."/>
            <person name="Xiang H."/>
            <person name="Wang N."/>
            <person name="Wu K."/>
            <person name="Yang C."/>
            <person name="Zhou Q."/>
            <person name="Liao X."/>
            <person name="Yang L."/>
            <person name="Hu Q."/>
            <person name="Zhang J."/>
            <person name="Meng L."/>
            <person name="Jin L."/>
            <person name="Tian Y."/>
            <person name="Lian J."/>
            <person name="Yang J."/>
            <person name="Miao G."/>
            <person name="Liu S."/>
            <person name="Liang Z."/>
            <person name="Yan F."/>
            <person name="Li Y."/>
            <person name="Sun B."/>
            <person name="Zhang H."/>
            <person name="Zhang J."/>
            <person name="Zhu Y."/>
            <person name="Du M."/>
            <person name="Zhao Y."/>
            <person name="Schartl M."/>
            <person name="Tang Q."/>
            <person name="Wang J."/>
        </authorList>
    </citation>
    <scope>NUCLEOTIDE SEQUENCE</scope>
</reference>
<reference evidence="1" key="2">
    <citation type="submission" date="2025-08" db="UniProtKB">
        <authorList>
            <consortium name="Ensembl"/>
        </authorList>
    </citation>
    <scope>IDENTIFICATION</scope>
</reference>
<dbReference type="InParanoid" id="A0A3P8V3V4"/>
<proteinExistence type="predicted"/>
<dbReference type="AlphaFoldDB" id="A0A3P8V3V4"/>
<dbReference type="Proteomes" id="UP000265120">
    <property type="component" value="Chromosome 10"/>
</dbReference>
<protein>
    <submittedName>
        <fullName evidence="1">Uncharacterized protein</fullName>
    </submittedName>
</protein>